<reference evidence="2" key="1">
    <citation type="submission" date="2021-02" db="EMBL/GenBank/DDBJ databases">
        <authorList>
            <person name="Nowell W R."/>
        </authorList>
    </citation>
    <scope>NUCLEOTIDE SEQUENCE</scope>
</reference>
<dbReference type="EMBL" id="CAJNOL010004732">
    <property type="protein sequence ID" value="CAF1593665.1"/>
    <property type="molecule type" value="Genomic_DNA"/>
</dbReference>
<keyword evidence="3" id="KW-1185">Reference proteome</keyword>
<gene>
    <name evidence="2" type="ORF">JXQ802_LOCUS47496</name>
    <name evidence="1" type="ORF">PYM288_LOCUS30683</name>
</gene>
<proteinExistence type="predicted"/>
<dbReference type="Proteomes" id="UP000663870">
    <property type="component" value="Unassembled WGS sequence"/>
</dbReference>
<organism evidence="2 3">
    <name type="scientific">Rotaria sordida</name>
    <dbReference type="NCBI Taxonomy" id="392033"/>
    <lineage>
        <taxon>Eukaryota</taxon>
        <taxon>Metazoa</taxon>
        <taxon>Spiralia</taxon>
        <taxon>Gnathifera</taxon>
        <taxon>Rotifera</taxon>
        <taxon>Eurotatoria</taxon>
        <taxon>Bdelloidea</taxon>
        <taxon>Philodinida</taxon>
        <taxon>Philodinidae</taxon>
        <taxon>Rotaria</taxon>
    </lineage>
</organism>
<protein>
    <submittedName>
        <fullName evidence="2">Uncharacterized protein</fullName>
    </submittedName>
</protein>
<name>A0A816A5M8_9BILA</name>
<sequence>MTIAWYPCSFKDGSFIKTISENLTMRVECIYLTSPLEWDQFNPNTFDGPYYNSTKQIPLTDLHIKRLFLSNLPPGNDSSTKHIINYWLVNGGGGSQYAMEKFGVSMLEEIVLNNYHKIYSNTHPIMYLFQYRGAGMSKPSIHCYTATNWIDCAKELIATTVPSSTDQSLRIINAMTNANIAQDLQYQIQYSINQSQPTTSTSTYIYGLSQGSGIIETYLTIQSINSQLQIIDGIILDGVMSIKDSDVFQNQIKNLNHRFYLYLSKCQQDQLCSKAFSLIIGSNQDIISVTLTLQTLFQTNLTNALCTTNLGLNNWDLFILIANQAIEMITARPLPAILIARLYRCSTEDQQVLSQSLPIMINVAQQSTAKRFIDPPQQYPNDGSVLSLTIWSDFIGLNLNENIKTNSTFYNDFCISSNVLNKFNFAPPGPIPFCDETQVSKFNYTLPSVLKDVIYTRNSNYCGKFEVSQQSFRS</sequence>
<comment type="caution">
    <text evidence="2">The sequence shown here is derived from an EMBL/GenBank/DDBJ whole genome shotgun (WGS) entry which is preliminary data.</text>
</comment>
<dbReference type="Proteomes" id="UP000663854">
    <property type="component" value="Unassembled WGS sequence"/>
</dbReference>
<evidence type="ECO:0000313" key="1">
    <source>
        <dbReference type="EMBL" id="CAF1316407.1"/>
    </source>
</evidence>
<evidence type="ECO:0000313" key="3">
    <source>
        <dbReference type="Proteomes" id="UP000663870"/>
    </source>
</evidence>
<evidence type="ECO:0000313" key="2">
    <source>
        <dbReference type="EMBL" id="CAF1593665.1"/>
    </source>
</evidence>
<dbReference type="AlphaFoldDB" id="A0A816A5M8"/>
<accession>A0A816A5M8</accession>
<dbReference type="EMBL" id="CAJNOH010002921">
    <property type="protein sequence ID" value="CAF1316407.1"/>
    <property type="molecule type" value="Genomic_DNA"/>
</dbReference>